<dbReference type="EMBL" id="BAABGT010000112">
    <property type="protein sequence ID" value="GAA4558531.1"/>
    <property type="molecule type" value="Genomic_DNA"/>
</dbReference>
<keyword evidence="2" id="KW-1185">Reference proteome</keyword>
<accession>A0ABP8S414</accession>
<dbReference type="RefSeq" id="WP_345426850.1">
    <property type="nucleotide sequence ID" value="NZ_BAABGT010000112.1"/>
</dbReference>
<reference evidence="2" key="1">
    <citation type="journal article" date="2019" name="Int. J. Syst. Evol. Microbiol.">
        <title>The Global Catalogue of Microorganisms (GCM) 10K type strain sequencing project: providing services to taxonomists for standard genome sequencing and annotation.</title>
        <authorList>
            <consortium name="The Broad Institute Genomics Platform"/>
            <consortium name="The Broad Institute Genome Sequencing Center for Infectious Disease"/>
            <person name="Wu L."/>
            <person name="Ma J."/>
        </authorList>
    </citation>
    <scope>NUCLEOTIDE SEQUENCE [LARGE SCALE GENOMIC DNA]</scope>
    <source>
        <strain evidence="2">JCM 17906</strain>
    </source>
</reference>
<organism evidence="1 2">
    <name type="scientific">Pseudonocardia xishanensis</name>
    <dbReference type="NCBI Taxonomy" id="630995"/>
    <lineage>
        <taxon>Bacteria</taxon>
        <taxon>Bacillati</taxon>
        <taxon>Actinomycetota</taxon>
        <taxon>Actinomycetes</taxon>
        <taxon>Pseudonocardiales</taxon>
        <taxon>Pseudonocardiaceae</taxon>
        <taxon>Pseudonocardia</taxon>
    </lineage>
</organism>
<name>A0ABP8S414_9PSEU</name>
<dbReference type="Proteomes" id="UP001501598">
    <property type="component" value="Unassembled WGS sequence"/>
</dbReference>
<proteinExistence type="predicted"/>
<gene>
    <name evidence="1" type="ORF">GCM10023175_64880</name>
</gene>
<evidence type="ECO:0008006" key="3">
    <source>
        <dbReference type="Google" id="ProtNLM"/>
    </source>
</evidence>
<comment type="caution">
    <text evidence="1">The sequence shown here is derived from an EMBL/GenBank/DDBJ whole genome shotgun (WGS) entry which is preliminary data.</text>
</comment>
<sequence length="90" mass="8823">MSPKKNLSRGARTTLRTVLIVGGSGLLVWAGGAAPALADYSPPSVVMCKNSPTSNAGLAVGQFSAPTPAGLCMPVGGFSAPGSVPGVPPF</sequence>
<protein>
    <recommendedName>
        <fullName evidence="3">Secreted protein</fullName>
    </recommendedName>
</protein>
<evidence type="ECO:0000313" key="1">
    <source>
        <dbReference type="EMBL" id="GAA4558531.1"/>
    </source>
</evidence>
<evidence type="ECO:0000313" key="2">
    <source>
        <dbReference type="Proteomes" id="UP001501598"/>
    </source>
</evidence>